<proteinExistence type="predicted"/>
<dbReference type="AlphaFoldDB" id="A0A5B0M3Q8"/>
<organism evidence="1 3">
    <name type="scientific">Puccinia graminis f. sp. tritici</name>
    <dbReference type="NCBI Taxonomy" id="56615"/>
    <lineage>
        <taxon>Eukaryota</taxon>
        <taxon>Fungi</taxon>
        <taxon>Dikarya</taxon>
        <taxon>Basidiomycota</taxon>
        <taxon>Pucciniomycotina</taxon>
        <taxon>Pucciniomycetes</taxon>
        <taxon>Pucciniales</taxon>
        <taxon>Pucciniaceae</taxon>
        <taxon>Puccinia</taxon>
    </lineage>
</organism>
<sequence length="51" mass="5779">MIPPTESFPLPQISAWVKIHSTSPQVLAHEPTNIKAQDWFLTIEPKMPSTH</sequence>
<protein>
    <submittedName>
        <fullName evidence="1">Uncharacterized protein</fullName>
    </submittedName>
</protein>
<evidence type="ECO:0000313" key="3">
    <source>
        <dbReference type="Proteomes" id="UP000324748"/>
    </source>
</evidence>
<gene>
    <name evidence="1" type="ORF">PGT21_026401</name>
    <name evidence="2" type="ORF">PGTUg99_017259</name>
</gene>
<accession>A0A5B0M3Q8</accession>
<reference evidence="3 4" key="1">
    <citation type="submission" date="2019-05" db="EMBL/GenBank/DDBJ databases">
        <title>Emergence of the Ug99 lineage of the wheat stem rust pathogen through somatic hybridization.</title>
        <authorList>
            <person name="Li F."/>
            <person name="Upadhyaya N.M."/>
            <person name="Sperschneider J."/>
            <person name="Matny O."/>
            <person name="Nguyen-Phuc H."/>
            <person name="Mago R."/>
            <person name="Raley C."/>
            <person name="Miller M.E."/>
            <person name="Silverstein K.A.T."/>
            <person name="Henningsen E."/>
            <person name="Hirsch C.D."/>
            <person name="Visser B."/>
            <person name="Pretorius Z.A."/>
            <person name="Steffenson B.J."/>
            <person name="Schwessinger B."/>
            <person name="Dodds P.N."/>
            <person name="Figueroa M."/>
        </authorList>
    </citation>
    <scope>NUCLEOTIDE SEQUENCE [LARGE SCALE GENOMIC DNA]</scope>
    <source>
        <strain evidence="1">21-0</strain>
        <strain evidence="2 4">Ug99</strain>
    </source>
</reference>
<dbReference type="Proteomes" id="UP000325313">
    <property type="component" value="Unassembled WGS sequence"/>
</dbReference>
<comment type="caution">
    <text evidence="1">The sequence shown here is derived from an EMBL/GenBank/DDBJ whole genome shotgun (WGS) entry which is preliminary data.</text>
</comment>
<dbReference type="EMBL" id="VDEP01000078">
    <property type="protein sequence ID" value="KAA1132633.1"/>
    <property type="molecule type" value="Genomic_DNA"/>
</dbReference>
<evidence type="ECO:0000313" key="4">
    <source>
        <dbReference type="Proteomes" id="UP000325313"/>
    </source>
</evidence>
<keyword evidence="3" id="KW-1185">Reference proteome</keyword>
<evidence type="ECO:0000313" key="2">
    <source>
        <dbReference type="EMBL" id="KAA1132633.1"/>
    </source>
</evidence>
<dbReference type="Proteomes" id="UP000324748">
    <property type="component" value="Unassembled WGS sequence"/>
</dbReference>
<dbReference type="EMBL" id="VSWC01000171">
    <property type="protein sequence ID" value="KAA1070879.1"/>
    <property type="molecule type" value="Genomic_DNA"/>
</dbReference>
<name>A0A5B0M3Q8_PUCGR</name>
<evidence type="ECO:0000313" key="1">
    <source>
        <dbReference type="EMBL" id="KAA1070879.1"/>
    </source>
</evidence>